<feature type="region of interest" description="Disordered" evidence="1">
    <location>
        <begin position="130"/>
        <end position="167"/>
    </location>
</feature>
<dbReference type="Pfam" id="PF13511">
    <property type="entry name" value="DUF4124"/>
    <property type="match status" value="1"/>
</dbReference>
<dbReference type="RefSeq" id="WP_133588042.1">
    <property type="nucleotide sequence ID" value="NZ_SNVV01000001.1"/>
</dbReference>
<evidence type="ECO:0000313" key="4">
    <source>
        <dbReference type="Proteomes" id="UP000295129"/>
    </source>
</evidence>
<organism evidence="3 4">
    <name type="scientific">Azoarcus indigens</name>
    <dbReference type="NCBI Taxonomy" id="29545"/>
    <lineage>
        <taxon>Bacteria</taxon>
        <taxon>Pseudomonadati</taxon>
        <taxon>Pseudomonadota</taxon>
        <taxon>Betaproteobacteria</taxon>
        <taxon>Rhodocyclales</taxon>
        <taxon>Zoogloeaceae</taxon>
        <taxon>Azoarcus</taxon>
    </lineage>
</organism>
<reference evidence="3 4" key="1">
    <citation type="submission" date="2019-03" db="EMBL/GenBank/DDBJ databases">
        <title>Genomic Encyclopedia of Type Strains, Phase IV (KMG-IV): sequencing the most valuable type-strain genomes for metagenomic binning, comparative biology and taxonomic classification.</title>
        <authorList>
            <person name="Goeker M."/>
        </authorList>
    </citation>
    <scope>NUCLEOTIDE SEQUENCE [LARGE SCALE GENOMIC DNA]</scope>
    <source>
        <strain evidence="3 4">DSM 12121</strain>
    </source>
</reference>
<evidence type="ECO:0000259" key="2">
    <source>
        <dbReference type="Pfam" id="PF13511"/>
    </source>
</evidence>
<feature type="domain" description="DUF4124" evidence="2">
    <location>
        <begin position="33"/>
        <end position="76"/>
    </location>
</feature>
<sequence length="167" mass="18969">MSANASPCSGQPGPARSFLRHGLSCVLLLGLHFPGPSQAQVYRCTDPTGATSYQSVPCQQHGQPLELDTRQPSDAERRLNEERSRQDNARLRRIEAEREASAELAREQHGQRRKNEQLAAERCRNYLAEAEQLERSGNRRSGSLRGEKDRDKARKLRDRHFSECFAR</sequence>
<gene>
    <name evidence="3" type="ORF">C7389_101527</name>
</gene>
<protein>
    <submittedName>
        <fullName evidence="3">Uncharacterized protein DUF4124</fullName>
    </submittedName>
</protein>
<feature type="compositionally biased region" description="Basic and acidic residues" evidence="1">
    <location>
        <begin position="67"/>
        <end position="118"/>
    </location>
</feature>
<dbReference type="AlphaFoldDB" id="A0A4V3BP73"/>
<evidence type="ECO:0000313" key="3">
    <source>
        <dbReference type="EMBL" id="TDN57141.1"/>
    </source>
</evidence>
<dbReference type="Proteomes" id="UP000295129">
    <property type="component" value="Unassembled WGS sequence"/>
</dbReference>
<dbReference type="InterPro" id="IPR025392">
    <property type="entry name" value="DUF4124"/>
</dbReference>
<dbReference type="OrthoDB" id="8907086at2"/>
<feature type="compositionally biased region" description="Polar residues" evidence="1">
    <location>
        <begin position="49"/>
        <end position="62"/>
    </location>
</feature>
<evidence type="ECO:0000256" key="1">
    <source>
        <dbReference type="SAM" id="MobiDB-lite"/>
    </source>
</evidence>
<dbReference type="EMBL" id="SNVV01000001">
    <property type="protein sequence ID" value="TDN57141.1"/>
    <property type="molecule type" value="Genomic_DNA"/>
</dbReference>
<name>A0A4V3BP73_9RHOO</name>
<feature type="region of interest" description="Disordered" evidence="1">
    <location>
        <begin position="49"/>
        <end position="118"/>
    </location>
</feature>
<comment type="caution">
    <text evidence="3">The sequence shown here is derived from an EMBL/GenBank/DDBJ whole genome shotgun (WGS) entry which is preliminary data.</text>
</comment>
<accession>A0A4V3BP73</accession>
<proteinExistence type="predicted"/>
<keyword evidence="4" id="KW-1185">Reference proteome</keyword>